<evidence type="ECO:0000313" key="4">
    <source>
        <dbReference type="Proteomes" id="UP000007151"/>
    </source>
</evidence>
<keyword evidence="3" id="KW-0689">Ribosomal protein</keyword>
<dbReference type="Gene3D" id="1.25.40.20">
    <property type="entry name" value="Ankyrin repeat-containing domain"/>
    <property type="match status" value="1"/>
</dbReference>
<comment type="caution">
    <text evidence="3">The sequence shown here is derived from an EMBL/GenBank/DDBJ whole genome shotgun (WGS) entry which is preliminary data.</text>
</comment>
<dbReference type="InterPro" id="IPR036770">
    <property type="entry name" value="Ankyrin_rpt-contain_sf"/>
</dbReference>
<dbReference type="KEGG" id="dpl:KGM_205014"/>
<reference evidence="3 4" key="1">
    <citation type="journal article" date="2011" name="Cell">
        <title>The monarch butterfly genome yields insights into long-distance migration.</title>
        <authorList>
            <person name="Zhan S."/>
            <person name="Merlin C."/>
            <person name="Boore J.L."/>
            <person name="Reppert S.M."/>
        </authorList>
    </citation>
    <scope>NUCLEOTIDE SEQUENCE [LARGE SCALE GENOMIC DNA]</scope>
    <source>
        <strain evidence="3">F-2</strain>
    </source>
</reference>
<name>A0A212F491_DANPL</name>
<dbReference type="EMBL" id="AGBW02010415">
    <property type="protein sequence ID" value="OWR48549.1"/>
    <property type="molecule type" value="Genomic_DNA"/>
</dbReference>
<dbReference type="InParanoid" id="A0A212F491"/>
<dbReference type="AlphaFoldDB" id="A0A212F491"/>
<keyword evidence="1" id="KW-0175">Coiled coil</keyword>
<gene>
    <name evidence="3" type="ORF">KGM_205014</name>
</gene>
<protein>
    <submittedName>
        <fullName evidence="3">Ribosomal protein L31</fullName>
    </submittedName>
</protein>
<keyword evidence="4" id="KW-1185">Reference proteome</keyword>
<dbReference type="Proteomes" id="UP000007151">
    <property type="component" value="Unassembled WGS sequence"/>
</dbReference>
<dbReference type="GO" id="GO:0005840">
    <property type="term" value="C:ribosome"/>
    <property type="evidence" value="ECO:0007669"/>
    <property type="project" value="UniProtKB-KW"/>
</dbReference>
<dbReference type="eggNOG" id="KOG0504">
    <property type="taxonomic scope" value="Eukaryota"/>
</dbReference>
<evidence type="ECO:0000256" key="1">
    <source>
        <dbReference type="SAM" id="Coils"/>
    </source>
</evidence>
<feature type="coiled-coil region" evidence="1">
    <location>
        <begin position="38"/>
        <end position="89"/>
    </location>
</feature>
<evidence type="ECO:0000256" key="2">
    <source>
        <dbReference type="SAM" id="MobiDB-lite"/>
    </source>
</evidence>
<proteinExistence type="predicted"/>
<dbReference type="SUPFAM" id="SSF48403">
    <property type="entry name" value="Ankyrin repeat"/>
    <property type="match status" value="1"/>
</dbReference>
<evidence type="ECO:0000313" key="3">
    <source>
        <dbReference type="EMBL" id="OWR48549.1"/>
    </source>
</evidence>
<feature type="region of interest" description="Disordered" evidence="2">
    <location>
        <begin position="110"/>
        <end position="133"/>
    </location>
</feature>
<organism evidence="3 4">
    <name type="scientific">Danaus plexippus plexippus</name>
    <dbReference type="NCBI Taxonomy" id="278856"/>
    <lineage>
        <taxon>Eukaryota</taxon>
        <taxon>Metazoa</taxon>
        <taxon>Ecdysozoa</taxon>
        <taxon>Arthropoda</taxon>
        <taxon>Hexapoda</taxon>
        <taxon>Insecta</taxon>
        <taxon>Pterygota</taxon>
        <taxon>Neoptera</taxon>
        <taxon>Endopterygota</taxon>
        <taxon>Lepidoptera</taxon>
        <taxon>Glossata</taxon>
        <taxon>Ditrysia</taxon>
        <taxon>Papilionoidea</taxon>
        <taxon>Nymphalidae</taxon>
        <taxon>Danainae</taxon>
        <taxon>Danaini</taxon>
        <taxon>Danaina</taxon>
        <taxon>Danaus</taxon>
        <taxon>Danaus</taxon>
    </lineage>
</organism>
<accession>A0A212F491</accession>
<keyword evidence="3" id="KW-0687">Ribonucleoprotein</keyword>
<sequence>MGTSKVAVVTKTMEEKKSIKNILKKPFQALFQKDKRKKDKVKENRDSEKAEIVRSEIKVTPVSVLLENLEKLELRRQAKLEEEDNELNNFSYHVIKDDKATAIGSQLSRESGFDETFTNTDDEEDGHKTETRGDDLAESLQNLKIGDNEAVGESIKNDQKEDSLIESLKNLKVDDKEVKTDDKKKKQVTTVRIDRGPKKKKVSDYIPSVHPYIEASNSYRHISQVNPQTLSGGNLIVNETNTLETCPELSVALTQLDRSVNDFKQYSKQEQAADFETALDFVQEKSAPTQSSTDILQHFDDTMNNLCIYPTPPRSENLPSPMSDSQIYSFPPECYLSPATSSPIYNSDNEKYQEINNESPTKFSYEKQKSYGTASDVSTILSPATSSSIYNSDNEGCSASADYPASVSEQSMNVSNLSPMCNIDHEKYQDISCEYIPIPAEKKEGSLRRNSTSMTMKQYRDMQKEIAHEFSKKLCCQVNRKSCKDIFQGYMEKLSMKDRKYLCYQVANLKLEQAYGILHHVLASLSTKEDPFQMALFSLICQKVLALKPGLFVDEFGHNLLASAVLRCRKIPLLTRYLVQCVRTVTRSETYRPANEYVFTEVNDLGDNLFIACARAGDECGDTLSELVRKEENDPPLFNIHHTNTNGIFSILEFGTFSIQEFGTFSILEFGTFSILEFGTFSILELVTFSILEFGTFSILEFGTFSKQEFGTFSIQEFGTFSILEFGTFSILELGYNQNTGISYTALHACCTRPSGGAGAAHVMHVLLRHAGADLWRGDVKGGDTPLHLAVNSATCDLKVVMILFHHISIKDRKSLAHVQNRSFDTPLDYARSATKSRPNYPSEVLEFLKKCR</sequence>